<name>C4ZDI5_AGARV</name>
<dbReference type="SUPFAM" id="SSF53098">
    <property type="entry name" value="Ribonuclease H-like"/>
    <property type="match status" value="1"/>
</dbReference>
<dbReference type="InterPro" id="IPR038717">
    <property type="entry name" value="Tc1-like_DDE_dom"/>
</dbReference>
<evidence type="ECO:0000259" key="1">
    <source>
        <dbReference type="Pfam" id="PF13358"/>
    </source>
</evidence>
<dbReference type="InterPro" id="IPR012337">
    <property type="entry name" value="RNaseH-like_sf"/>
</dbReference>
<dbReference type="HOGENOM" id="CLU_041125_0_1_9"/>
<dbReference type="AlphaFoldDB" id="C4ZDI5"/>
<sequence length="396" mass="46419">MNAMRRTYLTLSEEDKDYLKTLSKKRTIQAQIVDRAKILLYKSDGMTFNAIAEKLAISSATVRLCVSKYYEGGIEKALFDTQRPGRPSEITDDAKAWIINLACQRPVELGYAQELWTLNALHKHIQKHAEEAGYPRLTTITKPYIQKFLKEQDIKPFKIRYYCEKRDQDFESKMHEVLLVYKQIEMQFDENGTLIVPDDYKLTITVSYDEKPGIQAISNTAPDLRPTTENGEVYRDAEYKRLGTLSLLAGIDLLTGEAIPLVSETHKSSDFIEFLKIRDKKYPLQDTIRIILDNHSAHTSKETQRFLDTMPKGRFKFVFTPKHGSWLNMIESFFSKMTKQMLRGIRVKTKQELEERIYQYFEEVNREPVVYHWKYKMDEIEKKKCCTELWMPFSAH</sequence>
<evidence type="ECO:0000313" key="3">
    <source>
        <dbReference type="Proteomes" id="UP000001477"/>
    </source>
</evidence>
<dbReference type="InterPro" id="IPR009057">
    <property type="entry name" value="Homeodomain-like_sf"/>
</dbReference>
<dbReference type="SUPFAM" id="SSF46689">
    <property type="entry name" value="Homeodomain-like"/>
    <property type="match status" value="1"/>
</dbReference>
<dbReference type="Gene3D" id="3.30.420.10">
    <property type="entry name" value="Ribonuclease H-like superfamily/Ribonuclease H"/>
    <property type="match status" value="1"/>
</dbReference>
<evidence type="ECO:0000313" key="2">
    <source>
        <dbReference type="EMBL" id="ACR76961.1"/>
    </source>
</evidence>
<dbReference type="Pfam" id="PF13358">
    <property type="entry name" value="DDE_3"/>
    <property type="match status" value="1"/>
</dbReference>
<dbReference type="NCBIfam" id="NF033545">
    <property type="entry name" value="transpos_IS630"/>
    <property type="match status" value="1"/>
</dbReference>
<dbReference type="InterPro" id="IPR036397">
    <property type="entry name" value="RNaseH_sf"/>
</dbReference>
<dbReference type="STRING" id="515619.EUBREC_3234"/>
<dbReference type="Proteomes" id="UP000001477">
    <property type="component" value="Chromosome"/>
</dbReference>
<dbReference type="GO" id="GO:0003676">
    <property type="term" value="F:nucleic acid binding"/>
    <property type="evidence" value="ECO:0007669"/>
    <property type="project" value="InterPro"/>
</dbReference>
<dbReference type="KEGG" id="ere:EUBREC_3234"/>
<organism evidence="2 3">
    <name type="scientific">Agathobacter rectalis (strain ATCC 33656 / DSM 3377 / JCM 17463 / KCTC 5835 / VPI 0990)</name>
    <name type="common">Eubacterium rectale</name>
    <dbReference type="NCBI Taxonomy" id="515619"/>
    <lineage>
        <taxon>Bacteria</taxon>
        <taxon>Bacillati</taxon>
        <taxon>Bacillota</taxon>
        <taxon>Clostridia</taxon>
        <taxon>Lachnospirales</taxon>
        <taxon>Lachnospiraceae</taxon>
        <taxon>Agathobacter</taxon>
    </lineage>
</organism>
<proteinExistence type="predicted"/>
<accession>C4ZDI5</accession>
<dbReference type="InterPro" id="IPR047655">
    <property type="entry name" value="Transpos_IS630-like"/>
</dbReference>
<protein>
    <submittedName>
        <fullName evidence="2">Predicted inactivated transposase</fullName>
    </submittedName>
</protein>
<dbReference type="Pfam" id="PF13565">
    <property type="entry name" value="HTH_32"/>
    <property type="match status" value="1"/>
</dbReference>
<gene>
    <name evidence="2" type="ordered locus">EUBREC_3234</name>
</gene>
<feature type="domain" description="Tc1-like transposase DDE" evidence="1">
    <location>
        <begin position="228"/>
        <end position="353"/>
    </location>
</feature>
<dbReference type="EMBL" id="CP001107">
    <property type="protein sequence ID" value="ACR76961.1"/>
    <property type="molecule type" value="Genomic_DNA"/>
</dbReference>
<dbReference type="PaxDb" id="515619-EUBREC_3234"/>
<reference evidence="2 3" key="1">
    <citation type="journal article" date="2009" name="Proc. Natl. Acad. Sci. U.S.A.">
        <title>Characterizing a model human gut microbiota composed of members of its two dominant bacterial phyla.</title>
        <authorList>
            <person name="Mahowald M.A."/>
            <person name="Rey F.E."/>
            <person name="Seedorf H."/>
            <person name="Turnbaugh P.J."/>
            <person name="Fulton R.S."/>
            <person name="Wollam A."/>
            <person name="Shah N."/>
            <person name="Wang C."/>
            <person name="Magrini V."/>
            <person name="Wilson R.K."/>
            <person name="Cantarel B.L."/>
            <person name="Coutinho P.M."/>
            <person name="Henrissat B."/>
            <person name="Crock L.W."/>
            <person name="Russell A."/>
            <person name="Verberkmoes N.C."/>
            <person name="Hettich R.L."/>
            <person name="Gordon J.I."/>
        </authorList>
    </citation>
    <scope>NUCLEOTIDE SEQUENCE [LARGE SCALE GENOMIC DNA]</scope>
    <source>
        <strain evidence="3">ATCC 33656 / DSM 3377 / JCM 17463 / KCTC 5835 / LMG 30912 / VPI 0990</strain>
    </source>
</reference>